<dbReference type="InterPro" id="IPR036388">
    <property type="entry name" value="WH-like_DNA-bd_sf"/>
</dbReference>
<dbReference type="InterPro" id="IPR038005">
    <property type="entry name" value="RX-like_CC"/>
</dbReference>
<evidence type="ECO:0000313" key="9">
    <source>
        <dbReference type="Proteomes" id="UP001058974"/>
    </source>
</evidence>
<sequence length="933" mass="107712">MADNVVAFLLEHLSQLLQREANLLCGVEDKIISLRNELEIINLYLKASSEGKKKNNNREIEQKVLSQIRDVSYLAEDVIDTFITNVAFYKKRNVLGRMLHSVDHAKLLHDVAEKIDKIKTALSEIHENKIKYCQESSDQSRSAREEEERAQSLHRLRRNVEEENVVGFVHESEVVINRLVLDGSSRFNVVSIIGMGGLGKTTLARKVYNSDKVKNHFNCRTWVYVSNECRARDVLLDLLQKLMPKNDYECRSSTTEKGKKKHKEAVNQDISSLSDDELKKRVWECLKWKKYLLVLDDLWKIRDWDELKDAFPDGNRGSRILITSRLKEVASHTGRDPPYYLQFLNEEQSWELFSKKVFRGEEYPCDLESLGKQIVKSCGGLPLSIVVLAGLLANKEKSHREWSKVLGHVNWYLTRDETQVKDVVLKLSFDNLPSRLKPCFLYLGIFPEDSEIRIRKLLQLWIAEGFIQETGSRDACDVAEDYLYELIDRSLIQVARVKYNRGVRTCRIHDLLRDLCILESKEDNIFQVCTDNNILIPTKPRRLSVHSSMSHYVSSNTDDHSCVRSMFCSDPTCLISPDEWKWLTKSFKLVRVLDLEGTYCFKIPSNLGNFIHLRYLRIEDIISVPDSICNLQNVETLDFGSLWNDKISFPMGISKLKHLKHLNTSGPIILRGRCLKSNVDVMWNLQTISRIVLDKKTTYLIEKGSFPKLRRLGLHISSNIKGDVPKMLLSLQQLKHLNKLEIIFKVIDWPHSRWVINCKPAEVLESLKQLSHLNILKIRNAGELVTCVAMFPTNITKLTLIDITCLNDTGMKAIGKLTKLQKLILSGKYRYIRIDEVWSSDSYFDLNCVEDGFPQLKEFHVENLPIQNWKLANGSMPRLQILDIHRCDKLDSLPSELWSLTTLTKVCVRRPSPQMAAMLHHLEVRKGCELIVK</sequence>
<dbReference type="Pfam" id="PF23559">
    <property type="entry name" value="WHD_DRP"/>
    <property type="match status" value="1"/>
</dbReference>
<dbReference type="Pfam" id="PF23598">
    <property type="entry name" value="LRR_14"/>
    <property type="match status" value="1"/>
</dbReference>
<dbReference type="Gramene" id="Psat07G0395200-T1">
    <property type="protein sequence ID" value="KAI5388057.1"/>
    <property type="gene ID" value="KIW84_073952"/>
</dbReference>
<dbReference type="PANTHER" id="PTHR23155">
    <property type="entry name" value="DISEASE RESISTANCE PROTEIN RP"/>
    <property type="match status" value="1"/>
</dbReference>
<protein>
    <recommendedName>
        <fullName evidence="10">NBS-LRR type disease resistance protein</fullName>
    </recommendedName>
</protein>
<dbReference type="CDD" id="cd14798">
    <property type="entry name" value="RX-CC_like"/>
    <property type="match status" value="1"/>
</dbReference>
<dbReference type="InterPro" id="IPR041118">
    <property type="entry name" value="Rx_N"/>
</dbReference>
<dbReference type="Gene3D" id="3.40.50.300">
    <property type="entry name" value="P-loop containing nucleotide triphosphate hydrolases"/>
    <property type="match status" value="1"/>
</dbReference>
<dbReference type="Gene3D" id="1.20.5.4130">
    <property type="match status" value="1"/>
</dbReference>
<dbReference type="OrthoDB" id="3027644at2759"/>
<dbReference type="PANTHER" id="PTHR23155:SF1193">
    <property type="entry name" value="DISEASE RESISTANCE PROTEIN RPP13-RELATED"/>
    <property type="match status" value="1"/>
</dbReference>
<dbReference type="GO" id="GO:0098542">
    <property type="term" value="P:defense response to other organism"/>
    <property type="evidence" value="ECO:0007669"/>
    <property type="project" value="TreeGrafter"/>
</dbReference>
<evidence type="ECO:0000256" key="3">
    <source>
        <dbReference type="ARBA" id="ARBA00022821"/>
    </source>
</evidence>
<proteinExistence type="predicted"/>
<evidence type="ECO:0000256" key="1">
    <source>
        <dbReference type="ARBA" id="ARBA00022737"/>
    </source>
</evidence>
<dbReference type="FunFam" id="1.10.8.430:FF:000003">
    <property type="entry name" value="Probable disease resistance protein At5g66910"/>
    <property type="match status" value="1"/>
</dbReference>
<dbReference type="SUPFAM" id="SSF52540">
    <property type="entry name" value="P-loop containing nucleoside triphosphate hydrolases"/>
    <property type="match status" value="1"/>
</dbReference>
<organism evidence="8 9">
    <name type="scientific">Pisum sativum</name>
    <name type="common">Garden pea</name>
    <name type="synonym">Lathyrus oleraceus</name>
    <dbReference type="NCBI Taxonomy" id="3888"/>
    <lineage>
        <taxon>Eukaryota</taxon>
        <taxon>Viridiplantae</taxon>
        <taxon>Streptophyta</taxon>
        <taxon>Embryophyta</taxon>
        <taxon>Tracheophyta</taxon>
        <taxon>Spermatophyta</taxon>
        <taxon>Magnoliopsida</taxon>
        <taxon>eudicotyledons</taxon>
        <taxon>Gunneridae</taxon>
        <taxon>Pentapetalae</taxon>
        <taxon>rosids</taxon>
        <taxon>fabids</taxon>
        <taxon>Fabales</taxon>
        <taxon>Fabaceae</taxon>
        <taxon>Papilionoideae</taxon>
        <taxon>50 kb inversion clade</taxon>
        <taxon>NPAAA clade</taxon>
        <taxon>Hologalegina</taxon>
        <taxon>IRL clade</taxon>
        <taxon>Fabeae</taxon>
        <taxon>Lathyrus</taxon>
    </lineage>
</organism>
<keyword evidence="3" id="KW-0611">Plant defense</keyword>
<reference evidence="8 9" key="1">
    <citation type="journal article" date="2022" name="Nat. Genet.">
        <title>Improved pea reference genome and pan-genome highlight genomic features and evolutionary characteristics.</title>
        <authorList>
            <person name="Yang T."/>
            <person name="Liu R."/>
            <person name="Luo Y."/>
            <person name="Hu S."/>
            <person name="Wang D."/>
            <person name="Wang C."/>
            <person name="Pandey M.K."/>
            <person name="Ge S."/>
            <person name="Xu Q."/>
            <person name="Li N."/>
            <person name="Li G."/>
            <person name="Huang Y."/>
            <person name="Saxena R.K."/>
            <person name="Ji Y."/>
            <person name="Li M."/>
            <person name="Yan X."/>
            <person name="He Y."/>
            <person name="Liu Y."/>
            <person name="Wang X."/>
            <person name="Xiang C."/>
            <person name="Varshney R.K."/>
            <person name="Ding H."/>
            <person name="Gao S."/>
            <person name="Zong X."/>
        </authorList>
    </citation>
    <scope>NUCLEOTIDE SEQUENCE [LARGE SCALE GENOMIC DNA]</scope>
    <source>
        <strain evidence="8 9">cv. Zhongwan 6</strain>
    </source>
</reference>
<dbReference type="SUPFAM" id="SSF52058">
    <property type="entry name" value="L domain-like"/>
    <property type="match status" value="1"/>
</dbReference>
<feature type="domain" description="Disease resistance N-terminal" evidence="5">
    <location>
        <begin position="5"/>
        <end position="87"/>
    </location>
</feature>
<evidence type="ECO:0000313" key="8">
    <source>
        <dbReference type="EMBL" id="KAI5388057.1"/>
    </source>
</evidence>
<gene>
    <name evidence="8" type="ORF">KIW84_073952</name>
</gene>
<feature type="domain" description="NB-ARC" evidence="4">
    <location>
        <begin position="173"/>
        <end position="361"/>
    </location>
</feature>
<dbReference type="InterPro" id="IPR055414">
    <property type="entry name" value="LRR_R13L4/SHOC2-like"/>
</dbReference>
<name>A0A9D4ZW85_PEA</name>
<dbReference type="FunFam" id="3.40.50.300:FF:001091">
    <property type="entry name" value="Probable disease resistance protein At1g61300"/>
    <property type="match status" value="1"/>
</dbReference>
<dbReference type="Gene3D" id="1.10.8.430">
    <property type="entry name" value="Helical domain of apoptotic protease-activating factors"/>
    <property type="match status" value="1"/>
</dbReference>
<dbReference type="InterPro" id="IPR002182">
    <property type="entry name" value="NB-ARC"/>
</dbReference>
<dbReference type="Gene3D" id="3.80.10.10">
    <property type="entry name" value="Ribonuclease Inhibitor"/>
    <property type="match status" value="1"/>
</dbReference>
<dbReference type="EMBL" id="JAMSHJ010000007">
    <property type="protein sequence ID" value="KAI5388057.1"/>
    <property type="molecule type" value="Genomic_DNA"/>
</dbReference>
<keyword evidence="9" id="KW-1185">Reference proteome</keyword>
<dbReference type="GO" id="GO:0043531">
    <property type="term" value="F:ADP binding"/>
    <property type="evidence" value="ECO:0007669"/>
    <property type="project" value="InterPro"/>
</dbReference>
<dbReference type="InterPro" id="IPR032675">
    <property type="entry name" value="LRR_dom_sf"/>
</dbReference>
<dbReference type="InterPro" id="IPR044974">
    <property type="entry name" value="Disease_R_plants"/>
</dbReference>
<keyword evidence="1" id="KW-0677">Repeat</keyword>
<dbReference type="InterPro" id="IPR042197">
    <property type="entry name" value="Apaf_helical"/>
</dbReference>
<dbReference type="InterPro" id="IPR058922">
    <property type="entry name" value="WHD_DRP"/>
</dbReference>
<evidence type="ECO:0000259" key="4">
    <source>
        <dbReference type="Pfam" id="PF00931"/>
    </source>
</evidence>
<dbReference type="Proteomes" id="UP001058974">
    <property type="component" value="Chromosome 7"/>
</dbReference>
<feature type="domain" description="Disease resistance R13L4/SHOC-2-like LRR" evidence="7">
    <location>
        <begin position="584"/>
        <end position="909"/>
    </location>
</feature>
<evidence type="ECO:0000259" key="7">
    <source>
        <dbReference type="Pfam" id="PF23598"/>
    </source>
</evidence>
<dbReference type="Pfam" id="PF00931">
    <property type="entry name" value="NB-ARC"/>
    <property type="match status" value="1"/>
</dbReference>
<dbReference type="PRINTS" id="PR00364">
    <property type="entry name" value="DISEASERSIST"/>
</dbReference>
<dbReference type="InterPro" id="IPR027417">
    <property type="entry name" value="P-loop_NTPase"/>
</dbReference>
<accession>A0A9D4ZW85</accession>
<evidence type="ECO:0000256" key="2">
    <source>
        <dbReference type="ARBA" id="ARBA00022741"/>
    </source>
</evidence>
<feature type="domain" description="Disease resistance protein winged helix" evidence="6">
    <location>
        <begin position="445"/>
        <end position="516"/>
    </location>
</feature>
<comment type="caution">
    <text evidence="8">The sequence shown here is derived from an EMBL/GenBank/DDBJ whole genome shotgun (WGS) entry which is preliminary data.</text>
</comment>
<evidence type="ECO:0000259" key="6">
    <source>
        <dbReference type="Pfam" id="PF23559"/>
    </source>
</evidence>
<evidence type="ECO:0008006" key="10">
    <source>
        <dbReference type="Google" id="ProtNLM"/>
    </source>
</evidence>
<dbReference type="Pfam" id="PF18052">
    <property type="entry name" value="Rx_N"/>
    <property type="match status" value="1"/>
</dbReference>
<keyword evidence="2" id="KW-0547">Nucleotide-binding</keyword>
<evidence type="ECO:0000259" key="5">
    <source>
        <dbReference type="Pfam" id="PF18052"/>
    </source>
</evidence>
<dbReference type="Gene3D" id="1.10.10.10">
    <property type="entry name" value="Winged helix-like DNA-binding domain superfamily/Winged helix DNA-binding domain"/>
    <property type="match status" value="1"/>
</dbReference>
<dbReference type="FunFam" id="1.10.10.10:FF:000322">
    <property type="entry name" value="Probable disease resistance protein At1g63360"/>
    <property type="match status" value="1"/>
</dbReference>
<dbReference type="AlphaFoldDB" id="A0A9D4ZW85"/>